<feature type="region of interest" description="Disordered" evidence="1">
    <location>
        <begin position="118"/>
        <end position="150"/>
    </location>
</feature>
<comment type="caution">
    <text evidence="2">The sequence shown here is derived from an EMBL/GenBank/DDBJ whole genome shotgun (WGS) entry which is preliminary data.</text>
</comment>
<feature type="compositionally biased region" description="Basic and acidic residues" evidence="1">
    <location>
        <begin position="135"/>
        <end position="150"/>
    </location>
</feature>
<evidence type="ECO:0000313" key="3">
    <source>
        <dbReference type="Proteomes" id="UP000759537"/>
    </source>
</evidence>
<dbReference type="InterPro" id="IPR005814">
    <property type="entry name" value="Aminotrans_3"/>
</dbReference>
<gene>
    <name evidence="2" type="ORF">DFH94DRAFT_816878</name>
</gene>
<dbReference type="InterPro" id="IPR015421">
    <property type="entry name" value="PyrdxlP-dep_Trfase_major"/>
</dbReference>
<protein>
    <submittedName>
        <fullName evidence="2">Uncharacterized protein</fullName>
    </submittedName>
</protein>
<sequence length="162" mass="18380">MPYALTFCTDSIAYHEPYLRLIERLLPITPYPSLDSFFVNSGSKAIKAALKIVCRHRTQNRTSSRCRAHTTDHGRTFGAIAATKSKTIYAHVLSPQMDLIREQFLVYKEKLPESITATGGYLPEHTRGPTMRHYHIQDHPPRDQSSDRGELQSVARDIVEGI</sequence>
<dbReference type="Proteomes" id="UP000759537">
    <property type="component" value="Unassembled WGS sequence"/>
</dbReference>
<organism evidence="2 3">
    <name type="scientific">Russula ochroleuca</name>
    <dbReference type="NCBI Taxonomy" id="152965"/>
    <lineage>
        <taxon>Eukaryota</taxon>
        <taxon>Fungi</taxon>
        <taxon>Dikarya</taxon>
        <taxon>Basidiomycota</taxon>
        <taxon>Agaricomycotina</taxon>
        <taxon>Agaricomycetes</taxon>
        <taxon>Russulales</taxon>
        <taxon>Russulaceae</taxon>
        <taxon>Russula</taxon>
    </lineage>
</organism>
<proteinExistence type="predicted"/>
<dbReference type="SUPFAM" id="SSF53383">
    <property type="entry name" value="PLP-dependent transferases"/>
    <property type="match status" value="1"/>
</dbReference>
<dbReference type="InterPro" id="IPR015424">
    <property type="entry name" value="PyrdxlP-dep_Trfase"/>
</dbReference>
<reference evidence="2" key="2">
    <citation type="journal article" date="2020" name="Nat. Commun.">
        <title>Large-scale genome sequencing of mycorrhizal fungi provides insights into the early evolution of symbiotic traits.</title>
        <authorList>
            <person name="Miyauchi S."/>
            <person name="Kiss E."/>
            <person name="Kuo A."/>
            <person name="Drula E."/>
            <person name="Kohler A."/>
            <person name="Sanchez-Garcia M."/>
            <person name="Morin E."/>
            <person name="Andreopoulos B."/>
            <person name="Barry K.W."/>
            <person name="Bonito G."/>
            <person name="Buee M."/>
            <person name="Carver A."/>
            <person name="Chen C."/>
            <person name="Cichocki N."/>
            <person name="Clum A."/>
            <person name="Culley D."/>
            <person name="Crous P.W."/>
            <person name="Fauchery L."/>
            <person name="Girlanda M."/>
            <person name="Hayes R.D."/>
            <person name="Keri Z."/>
            <person name="LaButti K."/>
            <person name="Lipzen A."/>
            <person name="Lombard V."/>
            <person name="Magnuson J."/>
            <person name="Maillard F."/>
            <person name="Murat C."/>
            <person name="Nolan M."/>
            <person name="Ohm R.A."/>
            <person name="Pangilinan J."/>
            <person name="Pereira M.F."/>
            <person name="Perotto S."/>
            <person name="Peter M."/>
            <person name="Pfister S."/>
            <person name="Riley R."/>
            <person name="Sitrit Y."/>
            <person name="Stielow J.B."/>
            <person name="Szollosi G."/>
            <person name="Zifcakova L."/>
            <person name="Stursova M."/>
            <person name="Spatafora J.W."/>
            <person name="Tedersoo L."/>
            <person name="Vaario L.M."/>
            <person name="Yamada A."/>
            <person name="Yan M."/>
            <person name="Wang P."/>
            <person name="Xu J."/>
            <person name="Bruns T."/>
            <person name="Baldrian P."/>
            <person name="Vilgalys R."/>
            <person name="Dunand C."/>
            <person name="Henrissat B."/>
            <person name="Grigoriev I.V."/>
            <person name="Hibbett D."/>
            <person name="Nagy L.G."/>
            <person name="Martin F.M."/>
        </authorList>
    </citation>
    <scope>NUCLEOTIDE SEQUENCE</scope>
    <source>
        <strain evidence="2">Prilba</strain>
    </source>
</reference>
<reference evidence="2" key="1">
    <citation type="submission" date="2019-10" db="EMBL/GenBank/DDBJ databases">
        <authorList>
            <consortium name="DOE Joint Genome Institute"/>
            <person name="Kuo A."/>
            <person name="Miyauchi S."/>
            <person name="Kiss E."/>
            <person name="Drula E."/>
            <person name="Kohler A."/>
            <person name="Sanchez-Garcia M."/>
            <person name="Andreopoulos B."/>
            <person name="Barry K.W."/>
            <person name="Bonito G."/>
            <person name="Buee M."/>
            <person name="Carver A."/>
            <person name="Chen C."/>
            <person name="Cichocki N."/>
            <person name="Clum A."/>
            <person name="Culley D."/>
            <person name="Crous P.W."/>
            <person name="Fauchery L."/>
            <person name="Girlanda M."/>
            <person name="Hayes R."/>
            <person name="Keri Z."/>
            <person name="LaButti K."/>
            <person name="Lipzen A."/>
            <person name="Lombard V."/>
            <person name="Magnuson J."/>
            <person name="Maillard F."/>
            <person name="Morin E."/>
            <person name="Murat C."/>
            <person name="Nolan M."/>
            <person name="Ohm R."/>
            <person name="Pangilinan J."/>
            <person name="Pereira M."/>
            <person name="Perotto S."/>
            <person name="Peter M."/>
            <person name="Riley R."/>
            <person name="Sitrit Y."/>
            <person name="Stielow B."/>
            <person name="Szollosi G."/>
            <person name="Zifcakova L."/>
            <person name="Stursova M."/>
            <person name="Spatafora J.W."/>
            <person name="Tedersoo L."/>
            <person name="Vaario L.-M."/>
            <person name="Yamada A."/>
            <person name="Yan M."/>
            <person name="Wang P."/>
            <person name="Xu J."/>
            <person name="Bruns T."/>
            <person name="Baldrian P."/>
            <person name="Vilgalys R."/>
            <person name="Henrissat B."/>
            <person name="Grigoriev I.V."/>
            <person name="Hibbett D."/>
            <person name="Nagy L.G."/>
            <person name="Martin F.M."/>
        </authorList>
    </citation>
    <scope>NUCLEOTIDE SEQUENCE</scope>
    <source>
        <strain evidence="2">Prilba</strain>
    </source>
</reference>
<name>A0A9P5JXM6_9AGAM</name>
<dbReference type="AlphaFoldDB" id="A0A9P5JXM6"/>
<dbReference type="OrthoDB" id="10260828at2759"/>
<dbReference type="GO" id="GO:0008483">
    <property type="term" value="F:transaminase activity"/>
    <property type="evidence" value="ECO:0007669"/>
    <property type="project" value="InterPro"/>
</dbReference>
<keyword evidence="3" id="KW-1185">Reference proteome</keyword>
<evidence type="ECO:0000313" key="2">
    <source>
        <dbReference type="EMBL" id="KAF8467902.1"/>
    </source>
</evidence>
<dbReference type="EMBL" id="WHVB01000034">
    <property type="protein sequence ID" value="KAF8467902.1"/>
    <property type="molecule type" value="Genomic_DNA"/>
</dbReference>
<dbReference type="GO" id="GO:0030170">
    <property type="term" value="F:pyridoxal phosphate binding"/>
    <property type="evidence" value="ECO:0007669"/>
    <property type="project" value="InterPro"/>
</dbReference>
<dbReference type="Pfam" id="PF00202">
    <property type="entry name" value="Aminotran_3"/>
    <property type="match status" value="1"/>
</dbReference>
<accession>A0A9P5JXM6</accession>
<evidence type="ECO:0000256" key="1">
    <source>
        <dbReference type="SAM" id="MobiDB-lite"/>
    </source>
</evidence>
<dbReference type="Gene3D" id="3.40.640.10">
    <property type="entry name" value="Type I PLP-dependent aspartate aminotransferase-like (Major domain)"/>
    <property type="match status" value="1"/>
</dbReference>